<evidence type="ECO:0000256" key="1">
    <source>
        <dbReference type="SAM" id="Phobius"/>
    </source>
</evidence>
<dbReference type="EMBL" id="JBGFTR010000001">
    <property type="protein sequence ID" value="MFH7563901.1"/>
    <property type="molecule type" value="Genomic_DNA"/>
</dbReference>
<dbReference type="Pfam" id="PF00060">
    <property type="entry name" value="Lig_chan"/>
    <property type="match status" value="1"/>
</dbReference>
<name>A0ABW7NXH3_9GAMM</name>
<organism evidence="3 4">
    <name type="scientific">Oceanimonas smirnovii</name>
    <dbReference type="NCBI Taxonomy" id="264574"/>
    <lineage>
        <taxon>Bacteria</taxon>
        <taxon>Pseudomonadati</taxon>
        <taxon>Pseudomonadota</taxon>
        <taxon>Gammaproteobacteria</taxon>
        <taxon>Aeromonadales</taxon>
        <taxon>Aeromonadaceae</taxon>
        <taxon>Oceanimonas</taxon>
    </lineage>
</organism>
<keyword evidence="1" id="KW-0812">Transmembrane</keyword>
<evidence type="ECO:0000313" key="4">
    <source>
        <dbReference type="Proteomes" id="UP001610706"/>
    </source>
</evidence>
<evidence type="ECO:0000259" key="2">
    <source>
        <dbReference type="Pfam" id="PF00060"/>
    </source>
</evidence>
<dbReference type="Gene3D" id="1.10.287.70">
    <property type="match status" value="1"/>
</dbReference>
<keyword evidence="1" id="KW-0472">Membrane</keyword>
<gene>
    <name evidence="3" type="ORF">AB9R89_00965</name>
</gene>
<reference evidence="3 4" key="1">
    <citation type="submission" date="2024-08" db="EMBL/GenBank/DDBJ databases">
        <title>Oceanimonas smirnovii Genome sequencing and assembly.</title>
        <authorList>
            <person name="Tang B."/>
        </authorList>
    </citation>
    <scope>NUCLEOTIDE SEQUENCE [LARGE SCALE GENOMIC DNA]</scope>
    <source>
        <strain evidence="3 4">OS2020-119</strain>
    </source>
</reference>
<comment type="caution">
    <text evidence="3">The sequence shown here is derived from an EMBL/GenBank/DDBJ whole genome shotgun (WGS) entry which is preliminary data.</text>
</comment>
<keyword evidence="1" id="KW-1133">Transmembrane helix</keyword>
<dbReference type="RefSeq" id="WP_346350578.1">
    <property type="nucleotide sequence ID" value="NZ_CP166302.1"/>
</dbReference>
<dbReference type="Proteomes" id="UP001610706">
    <property type="component" value="Unassembled WGS sequence"/>
</dbReference>
<dbReference type="SUPFAM" id="SSF81324">
    <property type="entry name" value="Voltage-gated potassium channels"/>
    <property type="match status" value="1"/>
</dbReference>
<accession>A0ABW7NXH3</accession>
<proteinExistence type="predicted"/>
<dbReference type="InterPro" id="IPR001320">
    <property type="entry name" value="Iontro_rcpt_C"/>
</dbReference>
<evidence type="ECO:0000313" key="3">
    <source>
        <dbReference type="EMBL" id="MFH7563901.1"/>
    </source>
</evidence>
<feature type="transmembrane region" description="Helical" evidence="1">
    <location>
        <begin position="12"/>
        <end position="35"/>
    </location>
</feature>
<protein>
    <submittedName>
        <fullName evidence="3">Ion channel</fullName>
    </submittedName>
</protein>
<keyword evidence="4" id="KW-1185">Reference proteome</keyword>
<feature type="domain" description="Ionotropic glutamate receptor C-terminal" evidence="2">
    <location>
        <begin position="4"/>
        <end position="47"/>
    </location>
</feature>
<sequence length="48" mass="5052">MGYGDKAPVTFAGRLVGLIWMFAGMIMVASFTAAITSSLTVNNLRTGI</sequence>